<feature type="transmembrane region" description="Helical" evidence="7">
    <location>
        <begin position="435"/>
        <end position="462"/>
    </location>
</feature>
<evidence type="ECO:0000256" key="7">
    <source>
        <dbReference type="SAM" id="Phobius"/>
    </source>
</evidence>
<evidence type="ECO:0000313" key="10">
    <source>
        <dbReference type="EMBL" id="GAA5480822.1"/>
    </source>
</evidence>
<evidence type="ECO:0000256" key="2">
    <source>
        <dbReference type="ARBA" id="ARBA00005236"/>
    </source>
</evidence>
<evidence type="ECO:0000256" key="4">
    <source>
        <dbReference type="ARBA" id="ARBA00022692"/>
    </source>
</evidence>
<feature type="transmembrane region" description="Helical" evidence="7">
    <location>
        <begin position="499"/>
        <end position="522"/>
    </location>
</feature>
<comment type="similarity">
    <text evidence="2">Belongs to the ABC-4 integral membrane protein family. LolC/E subfamily.</text>
</comment>
<dbReference type="Pfam" id="PF02687">
    <property type="entry name" value="FtsX"/>
    <property type="match status" value="1"/>
</dbReference>
<sequence>MLAWRYLNPRRAMLSVVAMISVIGVMLGVLALVVVMSVYSGMEREIKSRFLGFIPHIRMDYAPDGMHFGLADWRTMARQVEQFDGVAEAGPVVQDSLMMDVEGRRLYGTFQGIDSESAAAVKGLQAMLDMEDYPGSSADMSIDDRVVIASRTAKQFGIGVGDKISLLTMRNLEEVERVFDKTKQPPVREKFAAELEKVRELVATTWKETDEGSQLTTDDFNAIYTPLLNILQSEPRQQEEEIVFNAVTLLDSAANDEVNRIQKLGKASPEQFLAILDELKTTDVEKMDAGALKNIEQFVLPKEAVVIGVYAASQMAMTPDVFMPLGLAQELAGLDGEVQAIGIRLDDPYLARQVAQEIASKLGEPGWMLTPWMEVEVMKNFSVLIEQQRVMMYFVLSFIVLVSAFSMTAVMFTVTIQKRREIGVMKALGAAPGQIVRVFVYQGMVLGMFGALSGIGLGLLVIRVRQQLQVALRGVGFDPFRADITGFSVLPAHVNPAEVVVIGVVAFLLCALAAWLPALFAARSDAARSLRNL</sequence>
<evidence type="ECO:0000313" key="11">
    <source>
        <dbReference type="Proteomes" id="UP001476282"/>
    </source>
</evidence>
<reference evidence="10 11" key="1">
    <citation type="submission" date="2024-02" db="EMBL/GenBank/DDBJ databases">
        <title>Haloferula sargassicola NBRC 104335.</title>
        <authorList>
            <person name="Ichikawa N."/>
            <person name="Katano-Makiyama Y."/>
            <person name="Hidaka K."/>
        </authorList>
    </citation>
    <scope>NUCLEOTIDE SEQUENCE [LARGE SCALE GENOMIC DNA]</scope>
    <source>
        <strain evidence="10 11">NBRC 104335</strain>
    </source>
</reference>
<comment type="subcellular location">
    <subcellularLocation>
        <location evidence="1">Cell membrane</location>
        <topology evidence="1">Multi-pass membrane protein</topology>
    </subcellularLocation>
</comment>
<evidence type="ECO:0000259" key="9">
    <source>
        <dbReference type="Pfam" id="PF12704"/>
    </source>
</evidence>
<keyword evidence="4 7" id="KW-0812">Transmembrane</keyword>
<protein>
    <recommendedName>
        <fullName evidence="12">ABC transporter permease</fullName>
    </recommendedName>
</protein>
<comment type="caution">
    <text evidence="10">The sequence shown here is derived from an EMBL/GenBank/DDBJ whole genome shotgun (WGS) entry which is preliminary data.</text>
</comment>
<keyword evidence="11" id="KW-1185">Reference proteome</keyword>
<dbReference type="InterPro" id="IPR025857">
    <property type="entry name" value="MacB_PCD"/>
</dbReference>
<evidence type="ECO:0000256" key="3">
    <source>
        <dbReference type="ARBA" id="ARBA00022475"/>
    </source>
</evidence>
<dbReference type="PANTHER" id="PTHR30489:SF0">
    <property type="entry name" value="LIPOPROTEIN-RELEASING SYSTEM TRANSMEMBRANE PROTEIN LOLE"/>
    <property type="match status" value="1"/>
</dbReference>
<feature type="transmembrane region" description="Helical" evidence="7">
    <location>
        <begin position="390"/>
        <end position="414"/>
    </location>
</feature>
<accession>A0ABP9UHK2</accession>
<proteinExistence type="inferred from homology"/>
<dbReference type="Pfam" id="PF12704">
    <property type="entry name" value="MacB_PCD"/>
    <property type="match status" value="1"/>
</dbReference>
<evidence type="ECO:0000259" key="8">
    <source>
        <dbReference type="Pfam" id="PF02687"/>
    </source>
</evidence>
<feature type="transmembrane region" description="Helical" evidence="7">
    <location>
        <begin position="12"/>
        <end position="39"/>
    </location>
</feature>
<feature type="domain" description="MacB-like periplasmic core" evidence="9">
    <location>
        <begin position="19"/>
        <end position="166"/>
    </location>
</feature>
<dbReference type="Proteomes" id="UP001476282">
    <property type="component" value="Unassembled WGS sequence"/>
</dbReference>
<organism evidence="10 11">
    <name type="scientific">Haloferula sargassicola</name>
    <dbReference type="NCBI Taxonomy" id="490096"/>
    <lineage>
        <taxon>Bacteria</taxon>
        <taxon>Pseudomonadati</taxon>
        <taxon>Verrucomicrobiota</taxon>
        <taxon>Verrucomicrobiia</taxon>
        <taxon>Verrucomicrobiales</taxon>
        <taxon>Verrucomicrobiaceae</taxon>
        <taxon>Haloferula</taxon>
    </lineage>
</organism>
<feature type="domain" description="ABC3 transporter permease C-terminal" evidence="8">
    <location>
        <begin position="394"/>
        <end position="524"/>
    </location>
</feature>
<dbReference type="EMBL" id="BAABRI010000001">
    <property type="protein sequence ID" value="GAA5480822.1"/>
    <property type="molecule type" value="Genomic_DNA"/>
</dbReference>
<evidence type="ECO:0000256" key="5">
    <source>
        <dbReference type="ARBA" id="ARBA00022989"/>
    </source>
</evidence>
<dbReference type="RefSeq" id="WP_353564981.1">
    <property type="nucleotide sequence ID" value="NZ_BAABRI010000001.1"/>
</dbReference>
<dbReference type="PANTHER" id="PTHR30489">
    <property type="entry name" value="LIPOPROTEIN-RELEASING SYSTEM TRANSMEMBRANE PROTEIN LOLE"/>
    <property type="match status" value="1"/>
</dbReference>
<keyword evidence="5 7" id="KW-1133">Transmembrane helix</keyword>
<gene>
    <name evidence="10" type="ORF">Hsar01_00026</name>
</gene>
<keyword evidence="3" id="KW-1003">Cell membrane</keyword>
<dbReference type="InterPro" id="IPR051447">
    <property type="entry name" value="Lipoprotein-release_system"/>
</dbReference>
<keyword evidence="6 7" id="KW-0472">Membrane</keyword>
<name>A0ABP9UHK2_9BACT</name>
<evidence type="ECO:0000256" key="1">
    <source>
        <dbReference type="ARBA" id="ARBA00004651"/>
    </source>
</evidence>
<dbReference type="InterPro" id="IPR003838">
    <property type="entry name" value="ABC3_permease_C"/>
</dbReference>
<evidence type="ECO:0008006" key="12">
    <source>
        <dbReference type="Google" id="ProtNLM"/>
    </source>
</evidence>
<evidence type="ECO:0000256" key="6">
    <source>
        <dbReference type="ARBA" id="ARBA00023136"/>
    </source>
</evidence>